<feature type="transmembrane region" description="Helical" evidence="14">
    <location>
        <begin position="45"/>
        <end position="63"/>
    </location>
</feature>
<organism evidence="16 17">
    <name type="scientific">Hyphomonas atlantica</name>
    <dbReference type="NCBI Taxonomy" id="1280948"/>
    <lineage>
        <taxon>Bacteria</taxon>
        <taxon>Pseudomonadati</taxon>
        <taxon>Pseudomonadota</taxon>
        <taxon>Alphaproteobacteria</taxon>
        <taxon>Hyphomonadales</taxon>
        <taxon>Hyphomonadaceae</taxon>
        <taxon>Hyphomonas</taxon>
    </lineage>
</organism>
<sequence length="399" mass="43334">MKKVSARYTTVAIILHWVMAALILFMIWLGWNMDGNEARYQLHKSIGITLLFLTVTRILWRAANPPPPLPEEMPAHEKLASHLVHMAFYGLMLILPLAGWVLVSTSKFKVPTVLFGSISWPHLPAPDFLRGEIAHTIIETIHSKGAWLLIILLVLHVAGAVKHEIGGEDGVLKKMLPGLFGKPAAPKTARGYVRAFGVSAVAFALIALIPLATSAPSGSSESSNNDSSATTDAPLEPNWDVNYDASEIRFTGIYDGNEFTGTFGSWTADVEFYPDDLASSQVLVMVETATADAGKKLYNDSLKGPEWFDTNTFPTARIRLTDFQETGEGYTADAVITLKTELVTIPLTFTLDIDGDTARLDASAVMSRKAFNLGQASDPAATWVGEDITVTVTGTATRK</sequence>
<keyword evidence="7" id="KW-0479">Metal-binding</keyword>
<keyword evidence="5" id="KW-0349">Heme</keyword>
<dbReference type="Pfam" id="PF01292">
    <property type="entry name" value="Ni_hydr_CYTB"/>
    <property type="match status" value="1"/>
</dbReference>
<evidence type="ECO:0000256" key="8">
    <source>
        <dbReference type="ARBA" id="ARBA00022982"/>
    </source>
</evidence>
<dbReference type="GO" id="GO:0046872">
    <property type="term" value="F:metal ion binding"/>
    <property type="evidence" value="ECO:0007669"/>
    <property type="project" value="UniProtKB-KW"/>
</dbReference>
<dbReference type="Proteomes" id="UP000024547">
    <property type="component" value="Unassembled WGS sequence"/>
</dbReference>
<evidence type="ECO:0000256" key="3">
    <source>
        <dbReference type="ARBA" id="ARBA00022448"/>
    </source>
</evidence>
<dbReference type="InterPro" id="IPR052168">
    <property type="entry name" value="Cytochrome_b561_oxidase"/>
</dbReference>
<keyword evidence="9 14" id="KW-1133">Transmembrane helix</keyword>
<name>A0A059DZ40_9PROT</name>
<evidence type="ECO:0000313" key="16">
    <source>
        <dbReference type="EMBL" id="KCZ59908.1"/>
    </source>
</evidence>
<comment type="cofactor">
    <cofactor evidence="1">
        <name>heme b</name>
        <dbReference type="ChEBI" id="CHEBI:60344"/>
    </cofactor>
</comment>
<dbReference type="InterPro" id="IPR011577">
    <property type="entry name" value="Cyt_b561_bac/Ni-Hgenase"/>
</dbReference>
<dbReference type="PANTHER" id="PTHR30529:SF1">
    <property type="entry name" value="CYTOCHROME B561 HOMOLOG 2"/>
    <property type="match status" value="1"/>
</dbReference>
<dbReference type="GO" id="GO:0009055">
    <property type="term" value="F:electron transfer activity"/>
    <property type="evidence" value="ECO:0007669"/>
    <property type="project" value="InterPro"/>
</dbReference>
<gene>
    <name evidence="16" type="ORF">HY36_07180</name>
</gene>
<comment type="similarity">
    <text evidence="12">Belongs to the cytochrome b561 family.</text>
</comment>
<dbReference type="SUPFAM" id="SSF101874">
    <property type="entry name" value="YceI-like"/>
    <property type="match status" value="1"/>
</dbReference>
<reference evidence="16 17" key="1">
    <citation type="journal article" date="2014" name="Antonie Van Leeuwenhoek">
        <title>Hyphomonas beringensis sp. nov. and Hyphomonas chukchiensis sp. nov., isolated from surface seawater of the Bering Sea and Chukchi Sea.</title>
        <authorList>
            <person name="Li C."/>
            <person name="Lai Q."/>
            <person name="Li G."/>
            <person name="Dong C."/>
            <person name="Wang J."/>
            <person name="Liao Y."/>
            <person name="Shao Z."/>
        </authorList>
    </citation>
    <scope>NUCLEOTIDE SEQUENCE [LARGE SCALE GENOMIC DNA]</scope>
    <source>
        <strain evidence="16 17">22II1-22F38</strain>
    </source>
</reference>
<evidence type="ECO:0000256" key="11">
    <source>
        <dbReference type="ARBA" id="ARBA00023136"/>
    </source>
</evidence>
<dbReference type="SMART" id="SM00867">
    <property type="entry name" value="YceI"/>
    <property type="match status" value="1"/>
</dbReference>
<dbReference type="Gene3D" id="2.40.128.110">
    <property type="entry name" value="Lipid/polyisoprenoid-binding, YceI-like"/>
    <property type="match status" value="1"/>
</dbReference>
<dbReference type="AlphaFoldDB" id="A0A059DZ40"/>
<feature type="transmembrane region" description="Helical" evidence="14">
    <location>
        <begin position="192"/>
        <end position="212"/>
    </location>
</feature>
<evidence type="ECO:0000256" key="12">
    <source>
        <dbReference type="ARBA" id="ARBA00037975"/>
    </source>
</evidence>
<keyword evidence="4" id="KW-1003">Cell membrane</keyword>
<evidence type="ECO:0000256" key="13">
    <source>
        <dbReference type="SAM" id="MobiDB-lite"/>
    </source>
</evidence>
<proteinExistence type="inferred from homology"/>
<dbReference type="eggNOG" id="COG2353">
    <property type="taxonomic scope" value="Bacteria"/>
</dbReference>
<comment type="caution">
    <text evidence="16">The sequence shown here is derived from an EMBL/GenBank/DDBJ whole genome shotgun (WGS) entry which is preliminary data.</text>
</comment>
<feature type="region of interest" description="Disordered" evidence="13">
    <location>
        <begin position="214"/>
        <end position="238"/>
    </location>
</feature>
<dbReference type="RefSeq" id="WP_035553267.1">
    <property type="nucleotide sequence ID" value="NZ_AWFH01000034.1"/>
</dbReference>
<evidence type="ECO:0000256" key="2">
    <source>
        <dbReference type="ARBA" id="ARBA00004651"/>
    </source>
</evidence>
<evidence type="ECO:0000256" key="1">
    <source>
        <dbReference type="ARBA" id="ARBA00001970"/>
    </source>
</evidence>
<accession>A0A059DZ40</accession>
<evidence type="ECO:0000256" key="7">
    <source>
        <dbReference type="ARBA" id="ARBA00022723"/>
    </source>
</evidence>
<keyword evidence="3" id="KW-0813">Transport</keyword>
<dbReference type="EMBL" id="AWFH01000034">
    <property type="protein sequence ID" value="KCZ59908.1"/>
    <property type="molecule type" value="Genomic_DNA"/>
</dbReference>
<protein>
    <recommendedName>
        <fullName evidence="15">Lipid/polyisoprenoid-binding YceI-like domain-containing protein</fullName>
    </recommendedName>
</protein>
<dbReference type="Gene3D" id="1.20.950.20">
    <property type="entry name" value="Transmembrane di-heme cytochromes, Chain C"/>
    <property type="match status" value="1"/>
</dbReference>
<evidence type="ECO:0000313" key="17">
    <source>
        <dbReference type="Proteomes" id="UP000024547"/>
    </source>
</evidence>
<evidence type="ECO:0000256" key="14">
    <source>
        <dbReference type="SAM" id="Phobius"/>
    </source>
</evidence>
<dbReference type="GO" id="GO:0020037">
    <property type="term" value="F:heme binding"/>
    <property type="evidence" value="ECO:0007669"/>
    <property type="project" value="TreeGrafter"/>
</dbReference>
<evidence type="ECO:0000256" key="5">
    <source>
        <dbReference type="ARBA" id="ARBA00022617"/>
    </source>
</evidence>
<dbReference type="Pfam" id="PF04264">
    <property type="entry name" value="YceI"/>
    <property type="match status" value="1"/>
</dbReference>
<evidence type="ECO:0000256" key="9">
    <source>
        <dbReference type="ARBA" id="ARBA00022989"/>
    </source>
</evidence>
<feature type="compositionally biased region" description="Low complexity" evidence="13">
    <location>
        <begin position="214"/>
        <end position="233"/>
    </location>
</feature>
<dbReference type="InterPro" id="IPR016174">
    <property type="entry name" value="Di-haem_cyt_TM"/>
</dbReference>
<keyword evidence="10" id="KW-0408">Iron</keyword>
<dbReference type="PATRIC" id="fig|1280948.3.peg.2532"/>
<dbReference type="InterPro" id="IPR036761">
    <property type="entry name" value="TTHA0802/YceI-like_sf"/>
</dbReference>
<dbReference type="GO" id="GO:0005886">
    <property type="term" value="C:plasma membrane"/>
    <property type="evidence" value="ECO:0007669"/>
    <property type="project" value="UniProtKB-SubCell"/>
</dbReference>
<evidence type="ECO:0000256" key="10">
    <source>
        <dbReference type="ARBA" id="ARBA00023004"/>
    </source>
</evidence>
<keyword evidence="17" id="KW-1185">Reference proteome</keyword>
<keyword evidence="6 14" id="KW-0812">Transmembrane</keyword>
<comment type="subcellular location">
    <subcellularLocation>
        <location evidence="2">Cell membrane</location>
        <topology evidence="2">Multi-pass membrane protein</topology>
    </subcellularLocation>
</comment>
<keyword evidence="8" id="KW-0249">Electron transport</keyword>
<dbReference type="GO" id="GO:0022904">
    <property type="term" value="P:respiratory electron transport chain"/>
    <property type="evidence" value="ECO:0007669"/>
    <property type="project" value="InterPro"/>
</dbReference>
<dbReference type="eggNOG" id="COG3038">
    <property type="taxonomic scope" value="Bacteria"/>
</dbReference>
<dbReference type="OrthoDB" id="1247465at2"/>
<dbReference type="InterPro" id="IPR007372">
    <property type="entry name" value="Lipid/polyisoprenoid-bd_YceI"/>
</dbReference>
<feature type="domain" description="Lipid/polyisoprenoid-binding YceI-like" evidence="15">
    <location>
        <begin position="238"/>
        <end position="397"/>
    </location>
</feature>
<evidence type="ECO:0000256" key="4">
    <source>
        <dbReference type="ARBA" id="ARBA00022475"/>
    </source>
</evidence>
<dbReference type="SUPFAM" id="SSF81342">
    <property type="entry name" value="Transmembrane di-heme cytochromes"/>
    <property type="match status" value="1"/>
</dbReference>
<dbReference type="STRING" id="1280948.HY36_07180"/>
<evidence type="ECO:0000259" key="15">
    <source>
        <dbReference type="SMART" id="SM00867"/>
    </source>
</evidence>
<feature type="transmembrane region" description="Helical" evidence="14">
    <location>
        <begin position="12"/>
        <end position="33"/>
    </location>
</feature>
<keyword evidence="11 14" id="KW-0472">Membrane</keyword>
<dbReference type="PANTHER" id="PTHR30529">
    <property type="entry name" value="CYTOCHROME B561"/>
    <property type="match status" value="1"/>
</dbReference>
<feature type="transmembrane region" description="Helical" evidence="14">
    <location>
        <begin position="83"/>
        <end position="103"/>
    </location>
</feature>
<evidence type="ECO:0000256" key="6">
    <source>
        <dbReference type="ARBA" id="ARBA00022692"/>
    </source>
</evidence>